<dbReference type="Gene3D" id="3.30.1120.10">
    <property type="match status" value="1"/>
</dbReference>
<dbReference type="CDD" id="cd16029">
    <property type="entry name" value="4-S"/>
    <property type="match status" value="1"/>
</dbReference>
<dbReference type="RefSeq" id="WP_158862264.1">
    <property type="nucleotide sequence ID" value="NZ_CP046401.1"/>
</dbReference>
<sequence length="464" mass="52400">MKVILLLVTAAFLESCNLNGSTQKEKQPNILIILADDLGYADVGFHNSDISTPNIDKLAYSGVRLENFYACPMCTPTRAGLMTGRYPIRYGLMRSVIPPYRDFGLDPNEIMLPEMLAEAGYEHRACIGKWHLGHLRKKWHPNNQGFTYFAGCYNGAIDYFTKVREGETDWHRNSQTVHTDGYVTDIIADEAVGFINSVPDEEPYFLYVPFTAPHSPYQAKEEDIAKYPHREGKQRIYAAMVDCMDQAIGRIIDAVEKRGDRDNTFILFFSDNGGVKNVGDNSPMKGNKLTVYEGGIRVVAAANWPAGGVSGGKIIHTQMGYIDIFPTLKAITQGKTPNENELDGINVLESIKGNGKNVERKWFTYLDQNVEKRERFAVNYNNWKLVLERDARDTVSRRGALNMIFHLDSLHIESSDVNEENPKFLKELLQAVEAFSDTKSDHQISRYNVGKSGFTAPKDWMIEK</sequence>
<protein>
    <submittedName>
        <fullName evidence="7">Sulfatase-like hydrolase/transferase</fullName>
    </submittedName>
</protein>
<dbReference type="GO" id="GO:0008484">
    <property type="term" value="F:sulfuric ester hydrolase activity"/>
    <property type="evidence" value="ECO:0007669"/>
    <property type="project" value="InterPro"/>
</dbReference>
<feature type="domain" description="Sulfatase N-terminal" evidence="6">
    <location>
        <begin position="28"/>
        <end position="329"/>
    </location>
</feature>
<accession>A0A6I6JMS0</accession>
<dbReference type="GO" id="GO:0046872">
    <property type="term" value="F:metal ion binding"/>
    <property type="evidence" value="ECO:0007669"/>
    <property type="project" value="UniProtKB-KW"/>
</dbReference>
<evidence type="ECO:0000256" key="1">
    <source>
        <dbReference type="ARBA" id="ARBA00008779"/>
    </source>
</evidence>
<reference evidence="7 8" key="1">
    <citation type="submission" date="2019-11" db="EMBL/GenBank/DDBJ databases">
        <authorList>
            <person name="Zheng R.K."/>
            <person name="Sun C.M."/>
        </authorList>
    </citation>
    <scope>NUCLEOTIDE SEQUENCE [LARGE SCALE GENOMIC DNA]</scope>
    <source>
        <strain evidence="7 8">WC007</strain>
    </source>
</reference>
<dbReference type="KEGG" id="mcos:GM418_00935"/>
<comment type="similarity">
    <text evidence="1">Belongs to the sulfatase family.</text>
</comment>
<dbReference type="PROSITE" id="PS00523">
    <property type="entry name" value="SULFATASE_1"/>
    <property type="match status" value="1"/>
</dbReference>
<keyword evidence="5" id="KW-0325">Glycoprotein</keyword>
<evidence type="ECO:0000256" key="5">
    <source>
        <dbReference type="ARBA" id="ARBA00023180"/>
    </source>
</evidence>
<dbReference type="InterPro" id="IPR000917">
    <property type="entry name" value="Sulfatase_N"/>
</dbReference>
<keyword evidence="7" id="KW-0808">Transferase</keyword>
<evidence type="ECO:0000313" key="7">
    <source>
        <dbReference type="EMBL" id="QGY42270.1"/>
    </source>
</evidence>
<dbReference type="InterPro" id="IPR024607">
    <property type="entry name" value="Sulfatase_CS"/>
</dbReference>
<dbReference type="PANTHER" id="PTHR10342:SF274">
    <property type="entry name" value="ARYLSULFATASE B"/>
    <property type="match status" value="1"/>
</dbReference>
<dbReference type="PANTHER" id="PTHR10342">
    <property type="entry name" value="ARYLSULFATASE"/>
    <property type="match status" value="1"/>
</dbReference>
<keyword evidence="3 7" id="KW-0378">Hydrolase</keyword>
<evidence type="ECO:0000313" key="8">
    <source>
        <dbReference type="Proteomes" id="UP000428260"/>
    </source>
</evidence>
<dbReference type="InterPro" id="IPR017850">
    <property type="entry name" value="Alkaline_phosphatase_core_sf"/>
</dbReference>
<dbReference type="Pfam" id="PF00884">
    <property type="entry name" value="Sulfatase"/>
    <property type="match status" value="1"/>
</dbReference>
<proteinExistence type="inferred from homology"/>
<evidence type="ECO:0000256" key="3">
    <source>
        <dbReference type="ARBA" id="ARBA00022801"/>
    </source>
</evidence>
<evidence type="ECO:0000256" key="4">
    <source>
        <dbReference type="ARBA" id="ARBA00022837"/>
    </source>
</evidence>
<gene>
    <name evidence="7" type="ORF">GM418_00935</name>
</gene>
<keyword evidence="4" id="KW-0106">Calcium</keyword>
<evidence type="ECO:0000256" key="2">
    <source>
        <dbReference type="ARBA" id="ARBA00022723"/>
    </source>
</evidence>
<dbReference type="AlphaFoldDB" id="A0A6I6JMS0"/>
<dbReference type="EMBL" id="CP046401">
    <property type="protein sequence ID" value="QGY42270.1"/>
    <property type="molecule type" value="Genomic_DNA"/>
</dbReference>
<keyword evidence="2" id="KW-0479">Metal-binding</keyword>
<evidence type="ECO:0000259" key="6">
    <source>
        <dbReference type="Pfam" id="PF00884"/>
    </source>
</evidence>
<dbReference type="Proteomes" id="UP000428260">
    <property type="component" value="Chromosome"/>
</dbReference>
<organism evidence="7 8">
    <name type="scientific">Maribellus comscasis</name>
    <dbReference type="NCBI Taxonomy" id="2681766"/>
    <lineage>
        <taxon>Bacteria</taxon>
        <taxon>Pseudomonadati</taxon>
        <taxon>Bacteroidota</taxon>
        <taxon>Bacteroidia</taxon>
        <taxon>Marinilabiliales</taxon>
        <taxon>Prolixibacteraceae</taxon>
        <taxon>Maribellus</taxon>
    </lineage>
</organism>
<keyword evidence="8" id="KW-1185">Reference proteome</keyword>
<dbReference type="GO" id="GO:0016740">
    <property type="term" value="F:transferase activity"/>
    <property type="evidence" value="ECO:0007669"/>
    <property type="project" value="UniProtKB-KW"/>
</dbReference>
<dbReference type="InterPro" id="IPR047115">
    <property type="entry name" value="ARSB"/>
</dbReference>
<dbReference type="SUPFAM" id="SSF53649">
    <property type="entry name" value="Alkaline phosphatase-like"/>
    <property type="match status" value="1"/>
</dbReference>
<dbReference type="Gene3D" id="3.40.720.10">
    <property type="entry name" value="Alkaline Phosphatase, subunit A"/>
    <property type="match status" value="1"/>
</dbReference>
<name>A0A6I6JMS0_9BACT</name>